<evidence type="ECO:0000313" key="3">
    <source>
        <dbReference type="Proteomes" id="UP001596174"/>
    </source>
</evidence>
<keyword evidence="3" id="KW-1185">Reference proteome</keyword>
<reference evidence="3" key="1">
    <citation type="journal article" date="2019" name="Int. J. Syst. Evol. Microbiol.">
        <title>The Global Catalogue of Microorganisms (GCM) 10K type strain sequencing project: providing services to taxonomists for standard genome sequencing and annotation.</title>
        <authorList>
            <consortium name="The Broad Institute Genomics Platform"/>
            <consortium name="The Broad Institute Genome Sequencing Center for Infectious Disease"/>
            <person name="Wu L."/>
            <person name="Ma J."/>
        </authorList>
    </citation>
    <scope>NUCLEOTIDE SEQUENCE [LARGE SCALE GENOMIC DNA]</scope>
    <source>
        <strain evidence="3">JCM 4816</strain>
    </source>
</reference>
<dbReference type="Proteomes" id="UP001596174">
    <property type="component" value="Unassembled WGS sequence"/>
</dbReference>
<organism evidence="2 3">
    <name type="scientific">Streptacidiphilus monticola</name>
    <dbReference type="NCBI Taxonomy" id="2161674"/>
    <lineage>
        <taxon>Bacteria</taxon>
        <taxon>Bacillati</taxon>
        <taxon>Actinomycetota</taxon>
        <taxon>Actinomycetes</taxon>
        <taxon>Kitasatosporales</taxon>
        <taxon>Streptomycetaceae</taxon>
        <taxon>Streptacidiphilus</taxon>
    </lineage>
</organism>
<gene>
    <name evidence="2" type="ORF">ACFP3V_30310</name>
</gene>
<name>A0ABW1GC44_9ACTN</name>
<dbReference type="EMBL" id="JBHSQJ010000171">
    <property type="protein sequence ID" value="MFC5911487.1"/>
    <property type="molecule type" value="Genomic_DNA"/>
</dbReference>
<dbReference type="RefSeq" id="WP_380590535.1">
    <property type="nucleotide sequence ID" value="NZ_JBHSQJ010000171.1"/>
</dbReference>
<feature type="region of interest" description="Disordered" evidence="1">
    <location>
        <begin position="1"/>
        <end position="23"/>
    </location>
</feature>
<evidence type="ECO:0000256" key="1">
    <source>
        <dbReference type="SAM" id="MobiDB-lite"/>
    </source>
</evidence>
<sequence>MQEQLTARAAVVTPQEGGTGPARNASLADIAQALTAQQGRKLDMVVNASALRSEGGIIRVAGVEPEITADGVTLHDRFRPTEVADEGISEKLRIPLAYLRRMRAEVPDLYDANVNAWLAREAASRRFMLRTFTGKRDEPGTLRAFVSDQFKVIDNLDVLLAVLGGIKESGHEVTITGCDLTDRRMVVRIESEEVRAHAPALLKGYRSPFTGQSGDDLPIVSAGLVIANSEVGNGAYTITPRIVVQVCTNGLTITKDVIREVHVGAKLDHGIIRWSHETQRKNVELITAQSRDAVATFLDRAYVEAKLREIEEQAGKPVTDPAKTVEVISKRLKFTDTVRESVLNHFIRGGQVTAGGILQAITATAQTLPDGDAAYELEGQALTAMALV</sequence>
<protein>
    <submittedName>
        <fullName evidence="2">DUF932 domain-containing protein</fullName>
    </submittedName>
</protein>
<accession>A0ABW1GC44</accession>
<evidence type="ECO:0000313" key="2">
    <source>
        <dbReference type="EMBL" id="MFC5911487.1"/>
    </source>
</evidence>
<proteinExistence type="predicted"/>
<comment type="caution">
    <text evidence="2">The sequence shown here is derived from an EMBL/GenBank/DDBJ whole genome shotgun (WGS) entry which is preliminary data.</text>
</comment>